<keyword evidence="4 6" id="KW-1133">Transmembrane helix</keyword>
<proteinExistence type="predicted"/>
<dbReference type="GO" id="GO:0005886">
    <property type="term" value="C:plasma membrane"/>
    <property type="evidence" value="ECO:0007669"/>
    <property type="project" value="TreeGrafter"/>
</dbReference>
<dbReference type="Proteomes" id="UP000824116">
    <property type="component" value="Unassembled WGS sequence"/>
</dbReference>
<dbReference type="GO" id="GO:0071555">
    <property type="term" value="P:cell wall organization"/>
    <property type="evidence" value="ECO:0007669"/>
    <property type="project" value="TreeGrafter"/>
</dbReference>
<evidence type="ECO:0000313" key="7">
    <source>
        <dbReference type="EMBL" id="HIZ74429.1"/>
    </source>
</evidence>
<dbReference type="PROSITE" id="PS01347">
    <property type="entry name" value="MRAY_1"/>
    <property type="match status" value="1"/>
</dbReference>
<dbReference type="PANTHER" id="PTHR22926">
    <property type="entry name" value="PHOSPHO-N-ACETYLMURAMOYL-PENTAPEPTIDE-TRANSFERASE"/>
    <property type="match status" value="1"/>
</dbReference>
<dbReference type="InterPro" id="IPR018480">
    <property type="entry name" value="PNAcMuramoyl-5peptid_Trfase_CS"/>
</dbReference>
<evidence type="ECO:0000256" key="3">
    <source>
        <dbReference type="ARBA" id="ARBA00022692"/>
    </source>
</evidence>
<dbReference type="GO" id="GO:0044038">
    <property type="term" value="P:cell wall macromolecule biosynthetic process"/>
    <property type="evidence" value="ECO:0007669"/>
    <property type="project" value="TreeGrafter"/>
</dbReference>
<evidence type="ECO:0000256" key="1">
    <source>
        <dbReference type="ARBA" id="ARBA00004141"/>
    </source>
</evidence>
<protein>
    <submittedName>
        <fullName evidence="7">Phospho-N-acetylmuramoyl-pentapeptide-transferase</fullName>
    </submittedName>
</protein>
<comment type="caution">
    <text evidence="7">The sequence shown here is derived from an EMBL/GenBank/DDBJ whole genome shotgun (WGS) entry which is preliminary data.</text>
</comment>
<keyword evidence="2" id="KW-0808">Transferase</keyword>
<dbReference type="GO" id="GO:0016780">
    <property type="term" value="F:phosphotransferase activity, for other substituted phosphate groups"/>
    <property type="evidence" value="ECO:0007669"/>
    <property type="project" value="InterPro"/>
</dbReference>
<keyword evidence="3 6" id="KW-0812">Transmembrane</keyword>
<dbReference type="EMBL" id="DXAY01000100">
    <property type="protein sequence ID" value="HIZ74429.1"/>
    <property type="molecule type" value="Genomic_DNA"/>
</dbReference>
<organism evidence="7 8">
    <name type="scientific">Candidatus Mediterraneibacter stercoravium</name>
    <dbReference type="NCBI Taxonomy" id="2838685"/>
    <lineage>
        <taxon>Bacteria</taxon>
        <taxon>Bacillati</taxon>
        <taxon>Bacillota</taxon>
        <taxon>Clostridia</taxon>
        <taxon>Lachnospirales</taxon>
        <taxon>Lachnospiraceae</taxon>
        <taxon>Mediterraneibacter</taxon>
    </lineage>
</organism>
<name>A0A9D2G7D6_9FIRM</name>
<evidence type="ECO:0000313" key="8">
    <source>
        <dbReference type="Proteomes" id="UP000824116"/>
    </source>
</evidence>
<sequence>MSSHVVIPVLISFAVSLVLGPVVIPFLRKLKMRQTERTDGVQSHLKKAGTPTMGGVIILASIIVTSLFYVKDYP</sequence>
<dbReference type="Pfam" id="PF10555">
    <property type="entry name" value="MraY_sig1"/>
    <property type="match status" value="1"/>
</dbReference>
<feature type="transmembrane region" description="Helical" evidence="6">
    <location>
        <begin position="6"/>
        <end position="27"/>
    </location>
</feature>
<evidence type="ECO:0000256" key="5">
    <source>
        <dbReference type="ARBA" id="ARBA00023136"/>
    </source>
</evidence>
<evidence type="ECO:0000256" key="6">
    <source>
        <dbReference type="SAM" id="Phobius"/>
    </source>
</evidence>
<evidence type="ECO:0000256" key="4">
    <source>
        <dbReference type="ARBA" id="ARBA00022989"/>
    </source>
</evidence>
<feature type="non-terminal residue" evidence="7">
    <location>
        <position position="74"/>
    </location>
</feature>
<accession>A0A9D2G7D6</accession>
<keyword evidence="5 6" id="KW-0472">Membrane</keyword>
<evidence type="ECO:0000256" key="2">
    <source>
        <dbReference type="ARBA" id="ARBA00022679"/>
    </source>
</evidence>
<comment type="subcellular location">
    <subcellularLocation>
        <location evidence="1">Membrane</location>
        <topology evidence="1">Multi-pass membrane protein</topology>
    </subcellularLocation>
</comment>
<reference evidence="7" key="2">
    <citation type="submission" date="2021-04" db="EMBL/GenBank/DDBJ databases">
        <authorList>
            <person name="Gilroy R."/>
        </authorList>
    </citation>
    <scope>NUCLEOTIDE SEQUENCE</scope>
    <source>
        <strain evidence="7">CHK196-3914</strain>
    </source>
</reference>
<dbReference type="PANTHER" id="PTHR22926:SF5">
    <property type="entry name" value="PHOSPHO-N-ACETYLMURAMOYL-PENTAPEPTIDE-TRANSFERASE HOMOLOG"/>
    <property type="match status" value="1"/>
</dbReference>
<reference evidence="7" key="1">
    <citation type="journal article" date="2021" name="PeerJ">
        <title>Extensive microbial diversity within the chicken gut microbiome revealed by metagenomics and culture.</title>
        <authorList>
            <person name="Gilroy R."/>
            <person name="Ravi A."/>
            <person name="Getino M."/>
            <person name="Pursley I."/>
            <person name="Horton D.L."/>
            <person name="Alikhan N.F."/>
            <person name="Baker D."/>
            <person name="Gharbi K."/>
            <person name="Hall N."/>
            <person name="Watson M."/>
            <person name="Adriaenssens E.M."/>
            <person name="Foster-Nyarko E."/>
            <person name="Jarju S."/>
            <person name="Secka A."/>
            <person name="Antonio M."/>
            <person name="Oren A."/>
            <person name="Chaudhuri R.R."/>
            <person name="La Ragione R."/>
            <person name="Hildebrand F."/>
            <person name="Pallen M.J."/>
        </authorList>
    </citation>
    <scope>NUCLEOTIDE SEQUENCE</scope>
    <source>
        <strain evidence="7">CHK196-3914</strain>
    </source>
</reference>
<dbReference type="AlphaFoldDB" id="A0A9D2G7D6"/>
<dbReference type="InterPro" id="IPR000715">
    <property type="entry name" value="Glycosyl_transferase_4"/>
</dbReference>
<feature type="transmembrane region" description="Helical" evidence="6">
    <location>
        <begin position="48"/>
        <end position="70"/>
    </location>
</feature>
<gene>
    <name evidence="7" type="ORF">H9723_04195</name>
</gene>